<protein>
    <submittedName>
        <fullName evidence="7">O-antigen ligase family protein</fullName>
    </submittedName>
</protein>
<dbReference type="InterPro" id="IPR007016">
    <property type="entry name" value="O-antigen_ligase-rel_domated"/>
</dbReference>
<evidence type="ECO:0000313" key="7">
    <source>
        <dbReference type="EMBL" id="MDT0633175.1"/>
    </source>
</evidence>
<sequence length="480" mass="50161">MQAARPAPPPTPLASAAVLAGGAAVLGLAVWLAAIGSLAVWAVPVVIAVGLWLAVARPTPLARLTAVLVLLTFQFRGEQGTTALEVVSGLALVVYLAHWYVDVWLYRRRVVTSMFDVAALTWGAGGLVAGMVLGQLFGASAYDFRADVLATIPFLLYLPAKDLCARHRYGSLLLAGALVAYGVIASVQSALFLREVVTGATAVWEIADARFASSETSVTAGLLLSVATFATARGRTTRAVALALAGGLLGGLILSKSRGFWVAAVLGLVALGVVGRSADRRRLVLAAVLGTTALVALSLLLFADQISLIVDGSLNRLATLATAGQDISLLNRFAETDAAWERIRANPVLGYGWGVQFSYYGLISHETITWAFLHNGYVSLWYKTGLWGLLLMMTVWTGGVVRGAAAGRSPRLAARERACALGAMATLVAFSLAAITSGPFSILDQMLVVTLTLALAHGVADRARALSAPPDAASRRSAAQ</sequence>
<evidence type="ECO:0000313" key="8">
    <source>
        <dbReference type="Proteomes" id="UP001267426"/>
    </source>
</evidence>
<feature type="transmembrane region" description="Helical" evidence="5">
    <location>
        <begin position="283"/>
        <end position="303"/>
    </location>
</feature>
<feature type="transmembrane region" description="Helical" evidence="5">
    <location>
        <begin position="237"/>
        <end position="254"/>
    </location>
</feature>
<dbReference type="InterPro" id="IPR051533">
    <property type="entry name" value="WaaL-like"/>
</dbReference>
<evidence type="ECO:0000256" key="1">
    <source>
        <dbReference type="ARBA" id="ARBA00004141"/>
    </source>
</evidence>
<evidence type="ECO:0000256" key="4">
    <source>
        <dbReference type="ARBA" id="ARBA00023136"/>
    </source>
</evidence>
<keyword evidence="4 5" id="KW-0472">Membrane</keyword>
<accession>A0ABU3BV67</accession>
<dbReference type="PANTHER" id="PTHR37422:SF13">
    <property type="entry name" value="LIPOPOLYSACCHARIDE BIOSYNTHESIS PROTEIN PA4999-RELATED"/>
    <property type="match status" value="1"/>
</dbReference>
<feature type="transmembrane region" description="Helical" evidence="5">
    <location>
        <begin position="386"/>
        <end position="406"/>
    </location>
</feature>
<keyword evidence="2 5" id="KW-0812">Transmembrane</keyword>
<feature type="transmembrane region" description="Helical" evidence="5">
    <location>
        <begin position="38"/>
        <end position="54"/>
    </location>
</feature>
<comment type="subcellular location">
    <subcellularLocation>
        <location evidence="1">Membrane</location>
        <topology evidence="1">Multi-pass membrane protein</topology>
    </subcellularLocation>
</comment>
<dbReference type="RefSeq" id="WP_311665815.1">
    <property type="nucleotide sequence ID" value="NZ_JAVRHT010000057.1"/>
</dbReference>
<gene>
    <name evidence="7" type="ORF">RM540_15575</name>
</gene>
<comment type="caution">
    <text evidence="7">The sequence shown here is derived from an EMBL/GenBank/DDBJ whole genome shotgun (WGS) entry which is preliminary data.</text>
</comment>
<reference evidence="7 8" key="1">
    <citation type="submission" date="2023-09" db="EMBL/GenBank/DDBJ databases">
        <authorList>
            <person name="Rey-Velasco X."/>
        </authorList>
    </citation>
    <scope>NUCLEOTIDE SEQUENCE [LARGE SCALE GENOMIC DNA]</scope>
    <source>
        <strain evidence="7 8">F394</strain>
    </source>
</reference>
<dbReference type="EMBL" id="JAVRHT010000057">
    <property type="protein sequence ID" value="MDT0633175.1"/>
    <property type="molecule type" value="Genomic_DNA"/>
</dbReference>
<evidence type="ECO:0000256" key="3">
    <source>
        <dbReference type="ARBA" id="ARBA00022989"/>
    </source>
</evidence>
<feature type="transmembrane region" description="Helical" evidence="5">
    <location>
        <begin position="117"/>
        <end position="138"/>
    </location>
</feature>
<evidence type="ECO:0000256" key="5">
    <source>
        <dbReference type="SAM" id="Phobius"/>
    </source>
</evidence>
<dbReference type="Proteomes" id="UP001267426">
    <property type="component" value="Unassembled WGS sequence"/>
</dbReference>
<keyword evidence="7" id="KW-0436">Ligase</keyword>
<dbReference type="PANTHER" id="PTHR37422">
    <property type="entry name" value="TEICHURONIC ACID BIOSYNTHESIS PROTEIN TUAE"/>
    <property type="match status" value="1"/>
</dbReference>
<feature type="transmembrane region" description="Helical" evidence="5">
    <location>
        <begin position="260"/>
        <end position="276"/>
    </location>
</feature>
<evidence type="ECO:0000256" key="2">
    <source>
        <dbReference type="ARBA" id="ARBA00022692"/>
    </source>
</evidence>
<dbReference type="Pfam" id="PF04932">
    <property type="entry name" value="Wzy_C"/>
    <property type="match status" value="1"/>
</dbReference>
<feature type="domain" description="O-antigen ligase-related" evidence="6">
    <location>
        <begin position="248"/>
        <end position="392"/>
    </location>
</feature>
<feature type="transmembrane region" description="Helical" evidence="5">
    <location>
        <begin position="418"/>
        <end position="436"/>
    </location>
</feature>
<feature type="transmembrane region" description="Helical" evidence="5">
    <location>
        <begin position="172"/>
        <end position="191"/>
    </location>
</feature>
<keyword evidence="3 5" id="KW-1133">Transmembrane helix</keyword>
<name>A0ABU3BV67_9BACT</name>
<proteinExistence type="predicted"/>
<feature type="transmembrane region" description="Helical" evidence="5">
    <location>
        <begin position="12"/>
        <end position="32"/>
    </location>
</feature>
<organism evidence="7 8">
    <name type="scientific">Rubrivirga litoralis</name>
    <dbReference type="NCBI Taxonomy" id="3075598"/>
    <lineage>
        <taxon>Bacteria</taxon>
        <taxon>Pseudomonadati</taxon>
        <taxon>Rhodothermota</taxon>
        <taxon>Rhodothermia</taxon>
        <taxon>Rhodothermales</taxon>
        <taxon>Rubricoccaceae</taxon>
        <taxon>Rubrivirga</taxon>
    </lineage>
</organism>
<keyword evidence="8" id="KW-1185">Reference proteome</keyword>
<dbReference type="GO" id="GO:0016874">
    <property type="term" value="F:ligase activity"/>
    <property type="evidence" value="ECO:0007669"/>
    <property type="project" value="UniProtKB-KW"/>
</dbReference>
<evidence type="ECO:0000259" key="6">
    <source>
        <dbReference type="Pfam" id="PF04932"/>
    </source>
</evidence>